<gene>
    <name evidence="5" type="ORF">OVA965_LOCUS5657</name>
    <name evidence="6" type="ORF">TMI583_LOCUS5654</name>
</gene>
<dbReference type="Gene3D" id="2.60.120.740">
    <property type="match status" value="1"/>
</dbReference>
<keyword evidence="1" id="KW-1015">Disulfide bond</keyword>
<dbReference type="PROSITE" id="PS01180">
    <property type="entry name" value="CUB"/>
    <property type="match status" value="1"/>
</dbReference>
<dbReference type="Proteomes" id="UP000682733">
    <property type="component" value="Unassembled WGS sequence"/>
</dbReference>
<evidence type="ECO:0000256" key="3">
    <source>
        <dbReference type="SAM" id="SignalP"/>
    </source>
</evidence>
<evidence type="ECO:0000259" key="4">
    <source>
        <dbReference type="PROSITE" id="PS01180"/>
    </source>
</evidence>
<sequence>MTIFHLIITLLLLYYANGYQTGYTCDRSVKLSCPLQSKIIVLKVYYSPVCPQLNDVRSENDNWFPPSTCLGYKLDTIYSSCNGQENCYVELRQQIFSSENVQNRESNCQFSSKSINIEYSCVPDFMSSLLPRINICNGSTNVQGISEGFIFTPNYPGGYPNRQDCFKNIRASAGHRMKIFSIEFDVEGLSILRFLWVKKANDFLRINNGEKLYGSKNGIQLLFDDYIGATLQFVSDFANSKRPYTGFLLYFIITPDSPHTRSTTSTTTTTWSTLLELASSTTFNPFLGLLDEEEGEIQATTEQSILSEPKLPKDNDIFEMNDYPSVLSKISPLMSKKPSKSSFDR</sequence>
<dbReference type="CDD" id="cd00041">
    <property type="entry name" value="CUB"/>
    <property type="match status" value="1"/>
</dbReference>
<name>A0A8S2D794_9BILA</name>
<evidence type="ECO:0000256" key="2">
    <source>
        <dbReference type="PROSITE-ProRule" id="PRU00059"/>
    </source>
</evidence>
<dbReference type="SUPFAM" id="SSF49854">
    <property type="entry name" value="Spermadhesin, CUB domain"/>
    <property type="match status" value="1"/>
</dbReference>
<dbReference type="InterPro" id="IPR000859">
    <property type="entry name" value="CUB_dom"/>
</dbReference>
<dbReference type="EMBL" id="CAJNOK010001615">
    <property type="protein sequence ID" value="CAF0821202.1"/>
    <property type="molecule type" value="Genomic_DNA"/>
</dbReference>
<feature type="signal peptide" evidence="3">
    <location>
        <begin position="1"/>
        <end position="18"/>
    </location>
</feature>
<dbReference type="EMBL" id="CAJOBA010001615">
    <property type="protein sequence ID" value="CAF3605503.1"/>
    <property type="molecule type" value="Genomic_DNA"/>
</dbReference>
<dbReference type="Gene3D" id="2.60.120.290">
    <property type="entry name" value="Spermadhesin, CUB domain"/>
    <property type="match status" value="1"/>
</dbReference>
<dbReference type="PANTHER" id="PTHR24255:SF31">
    <property type="entry name" value="CUBILIN-LIKE PROTEIN"/>
    <property type="match status" value="1"/>
</dbReference>
<dbReference type="Proteomes" id="UP000677228">
    <property type="component" value="Unassembled WGS sequence"/>
</dbReference>
<proteinExistence type="predicted"/>
<comment type="caution">
    <text evidence="5">The sequence shown here is derived from an EMBL/GenBank/DDBJ whole genome shotgun (WGS) entry which is preliminary data.</text>
</comment>
<dbReference type="AlphaFoldDB" id="A0A8S2D794"/>
<evidence type="ECO:0000313" key="6">
    <source>
        <dbReference type="EMBL" id="CAF3605503.1"/>
    </source>
</evidence>
<dbReference type="InterPro" id="IPR043159">
    <property type="entry name" value="Lectin_gal-bd_sf"/>
</dbReference>
<dbReference type="GO" id="GO:0005615">
    <property type="term" value="C:extracellular space"/>
    <property type="evidence" value="ECO:0007669"/>
    <property type="project" value="TreeGrafter"/>
</dbReference>
<dbReference type="Pfam" id="PF00431">
    <property type="entry name" value="CUB"/>
    <property type="match status" value="1"/>
</dbReference>
<feature type="chain" id="PRO_5035707335" description="CUB domain-containing protein" evidence="3">
    <location>
        <begin position="19"/>
        <end position="345"/>
    </location>
</feature>
<protein>
    <recommendedName>
        <fullName evidence="4">CUB domain-containing protein</fullName>
    </recommendedName>
</protein>
<dbReference type="GO" id="GO:0004252">
    <property type="term" value="F:serine-type endopeptidase activity"/>
    <property type="evidence" value="ECO:0007669"/>
    <property type="project" value="TreeGrafter"/>
</dbReference>
<keyword evidence="3" id="KW-0732">Signal</keyword>
<organism evidence="5 7">
    <name type="scientific">Didymodactylos carnosus</name>
    <dbReference type="NCBI Taxonomy" id="1234261"/>
    <lineage>
        <taxon>Eukaryota</taxon>
        <taxon>Metazoa</taxon>
        <taxon>Spiralia</taxon>
        <taxon>Gnathifera</taxon>
        <taxon>Rotifera</taxon>
        <taxon>Eurotatoria</taxon>
        <taxon>Bdelloidea</taxon>
        <taxon>Philodinida</taxon>
        <taxon>Philodinidae</taxon>
        <taxon>Didymodactylos</taxon>
    </lineage>
</organism>
<accession>A0A8S2D794</accession>
<dbReference type="SMART" id="SM00042">
    <property type="entry name" value="CUB"/>
    <property type="match status" value="1"/>
</dbReference>
<evidence type="ECO:0000313" key="7">
    <source>
        <dbReference type="Proteomes" id="UP000677228"/>
    </source>
</evidence>
<dbReference type="InterPro" id="IPR035914">
    <property type="entry name" value="Sperma_CUB_dom_sf"/>
</dbReference>
<comment type="caution">
    <text evidence="2">Lacks conserved residue(s) required for the propagation of feature annotation.</text>
</comment>
<evidence type="ECO:0000313" key="5">
    <source>
        <dbReference type="EMBL" id="CAF0821202.1"/>
    </source>
</evidence>
<dbReference type="CDD" id="cd22823">
    <property type="entry name" value="Gal_Rha_Lectin"/>
    <property type="match status" value="1"/>
</dbReference>
<evidence type="ECO:0000256" key="1">
    <source>
        <dbReference type="ARBA" id="ARBA00023157"/>
    </source>
</evidence>
<dbReference type="PANTHER" id="PTHR24255">
    <property type="entry name" value="COMPLEMENT COMPONENT 1, S SUBCOMPONENT-RELATED"/>
    <property type="match status" value="1"/>
</dbReference>
<reference evidence="5" key="1">
    <citation type="submission" date="2021-02" db="EMBL/GenBank/DDBJ databases">
        <authorList>
            <person name="Nowell W R."/>
        </authorList>
    </citation>
    <scope>NUCLEOTIDE SEQUENCE</scope>
</reference>
<feature type="domain" description="CUB" evidence="4">
    <location>
        <begin position="136"/>
        <end position="254"/>
    </location>
</feature>